<dbReference type="eggNOG" id="arCOG10297">
    <property type="taxonomic scope" value="Archaea"/>
</dbReference>
<name>U3A189_9EURY</name>
<organism evidence="1 2">
    <name type="scientific">Halarchaeum acidiphilum MH1-52-1</name>
    <dbReference type="NCBI Taxonomy" id="1261545"/>
    <lineage>
        <taxon>Archaea</taxon>
        <taxon>Methanobacteriati</taxon>
        <taxon>Methanobacteriota</taxon>
        <taxon>Stenosarchaea group</taxon>
        <taxon>Halobacteria</taxon>
        <taxon>Halobacteriales</taxon>
        <taxon>Halobacteriaceae</taxon>
    </lineage>
</organism>
<accession>U3A189</accession>
<sequence>MEMPNLNIEVSDEEHERLSEVKEAHGLTWRGLVIQGAKALDTEGPL</sequence>
<reference evidence="1 2" key="1">
    <citation type="submission" date="2013-09" db="EMBL/GenBank/DDBJ databases">
        <title>Whole genome sequencing of Halarchaeum acidiphilum strain MH1-52-1.</title>
        <authorList>
            <person name="Shimane Y."/>
            <person name="Minegishi H."/>
            <person name="Nishi S."/>
            <person name="Echigo A."/>
            <person name="Shuto A."/>
            <person name="Konishi M."/>
            <person name="Ito T."/>
            <person name="Ohkuma M."/>
            <person name="Ohta Y."/>
            <person name="Nagano Y."/>
            <person name="Tsubouchi T."/>
            <person name="Mori K."/>
            <person name="Usui K."/>
            <person name="Kamekura M."/>
            <person name="Usami R."/>
            <person name="Takaki Y."/>
            <person name="Hatada Y."/>
        </authorList>
    </citation>
    <scope>NUCLEOTIDE SEQUENCE [LARGE SCALE GENOMIC DNA]</scope>
    <source>
        <strain evidence="1 2">JCM 16109</strain>
    </source>
</reference>
<comment type="caution">
    <text evidence="1">The sequence shown here is derived from an EMBL/GenBank/DDBJ whole genome shotgun (WGS) entry which is preliminary data.</text>
</comment>
<dbReference type="AlphaFoldDB" id="U3A189"/>
<dbReference type="EMBL" id="BATA01000002">
    <property type="protein sequence ID" value="GAD51394.1"/>
    <property type="molecule type" value="Genomic_DNA"/>
</dbReference>
<protein>
    <submittedName>
        <fullName evidence="1">Uncharacterized protein</fullName>
    </submittedName>
</protein>
<gene>
    <name evidence="1" type="ORF">MBEHAL_0154</name>
</gene>
<evidence type="ECO:0000313" key="2">
    <source>
        <dbReference type="Proteomes" id="UP000016986"/>
    </source>
</evidence>
<dbReference type="Proteomes" id="UP000016986">
    <property type="component" value="Unassembled WGS sequence"/>
</dbReference>
<proteinExistence type="predicted"/>
<evidence type="ECO:0000313" key="1">
    <source>
        <dbReference type="EMBL" id="GAD51394.1"/>
    </source>
</evidence>
<keyword evidence="2" id="KW-1185">Reference proteome</keyword>